<dbReference type="InterPro" id="IPR032782">
    <property type="entry name" value="KhpB_N"/>
</dbReference>
<name>A0A1H8CIV8_9FIRM</name>
<dbReference type="STRING" id="474960.SAMN05216180_2152"/>
<dbReference type="GO" id="GO:0009252">
    <property type="term" value="P:peptidoglycan biosynthetic process"/>
    <property type="evidence" value="ECO:0007669"/>
    <property type="project" value="UniProtKB-UniRule"/>
</dbReference>
<dbReference type="Pfam" id="PF13083">
    <property type="entry name" value="KH_KhpA-B"/>
    <property type="match status" value="1"/>
</dbReference>
<dbReference type="GO" id="GO:0071555">
    <property type="term" value="P:cell wall organization"/>
    <property type="evidence" value="ECO:0007669"/>
    <property type="project" value="UniProtKB-KW"/>
</dbReference>
<keyword evidence="2 6" id="KW-0694">RNA-binding</keyword>
<comment type="subunit">
    <text evidence="6">Forms a complex with KhpA.</text>
</comment>
<dbReference type="PANTHER" id="PTHR35800:SF1">
    <property type="entry name" value="RNA-BINDING PROTEIN KHPB"/>
    <property type="match status" value="1"/>
</dbReference>
<feature type="domain" description="R3H" evidence="8">
    <location>
        <begin position="178"/>
        <end position="244"/>
    </location>
</feature>
<keyword evidence="10" id="KW-1185">Reference proteome</keyword>
<evidence type="ECO:0000256" key="1">
    <source>
        <dbReference type="ARBA" id="ARBA00022490"/>
    </source>
</evidence>
<comment type="subcellular location">
    <subcellularLocation>
        <location evidence="6">Cytoplasm</location>
    </subcellularLocation>
</comment>
<dbReference type="InterPro" id="IPR015946">
    <property type="entry name" value="KH_dom-like_a/b"/>
</dbReference>
<dbReference type="SUPFAM" id="SSF82708">
    <property type="entry name" value="R3H domain"/>
    <property type="match status" value="1"/>
</dbReference>
<dbReference type="Proteomes" id="UP000199158">
    <property type="component" value="Unassembled WGS sequence"/>
</dbReference>
<keyword evidence="4 6" id="KW-0143">Chaperone</keyword>
<dbReference type="EMBL" id="FOCG01000002">
    <property type="protein sequence ID" value="SEM94839.1"/>
    <property type="molecule type" value="Genomic_DNA"/>
</dbReference>
<evidence type="ECO:0000256" key="2">
    <source>
        <dbReference type="ARBA" id="ARBA00022884"/>
    </source>
</evidence>
<comment type="function">
    <text evidence="6">A probable RNA chaperone. Forms a complex with KhpA which binds to cellular RNA and controls its expression. Plays a role in peptidoglycan (PG) homeostasis and cell length regulation.</text>
</comment>
<dbReference type="HAMAP" id="MF_00867">
    <property type="entry name" value="KhpB"/>
    <property type="match status" value="1"/>
</dbReference>
<dbReference type="CDD" id="cd02644">
    <property type="entry name" value="R3H_jag"/>
    <property type="match status" value="1"/>
</dbReference>
<dbReference type="GO" id="GO:0003723">
    <property type="term" value="F:RNA binding"/>
    <property type="evidence" value="ECO:0007669"/>
    <property type="project" value="UniProtKB-UniRule"/>
</dbReference>
<dbReference type="Pfam" id="PF01424">
    <property type="entry name" value="R3H"/>
    <property type="match status" value="1"/>
</dbReference>
<dbReference type="Pfam" id="PF14804">
    <property type="entry name" value="Jag_N"/>
    <property type="match status" value="1"/>
</dbReference>
<dbReference type="CDD" id="cd02414">
    <property type="entry name" value="KH-II_Jag"/>
    <property type="match status" value="1"/>
</dbReference>
<evidence type="ECO:0000256" key="6">
    <source>
        <dbReference type="HAMAP-Rule" id="MF_00867"/>
    </source>
</evidence>
<dbReference type="InterPro" id="IPR038247">
    <property type="entry name" value="Jag_N_dom_sf"/>
</dbReference>
<dbReference type="Gene3D" id="3.30.1370.50">
    <property type="entry name" value="R3H-like domain"/>
    <property type="match status" value="1"/>
</dbReference>
<evidence type="ECO:0000313" key="10">
    <source>
        <dbReference type="Proteomes" id="UP000199158"/>
    </source>
</evidence>
<comment type="similarity">
    <text evidence="6">Belongs to the KhpB RNA-binding protein family.</text>
</comment>
<keyword evidence="3 6" id="KW-0133">Cell shape</keyword>
<dbReference type="OrthoDB" id="9794483at2"/>
<dbReference type="GO" id="GO:0005737">
    <property type="term" value="C:cytoplasm"/>
    <property type="evidence" value="ECO:0007669"/>
    <property type="project" value="UniProtKB-SubCell"/>
</dbReference>
<dbReference type="NCBIfam" id="NF041568">
    <property type="entry name" value="Jag_EloR"/>
    <property type="match status" value="1"/>
</dbReference>
<dbReference type="SMART" id="SM01245">
    <property type="entry name" value="Jag_N"/>
    <property type="match status" value="1"/>
</dbReference>
<keyword evidence="1 6" id="KW-0963">Cytoplasm</keyword>
<sequence length="335" mass="36723">MNREAICVGKTVEEALERAYAELGANGDNSEFEILERPKRSLFGLKVTPAKVRVTMEVPDEVKPAEPKAVFTKPATKSVPKRTEAPSASATPATGEKVDCAIKYLNEIFHDMGLNAVEIEATASQDGAVLTLSGDGLGVLIGRRGETLDALQYLSGLVANRLEGDYFRITIDSGNYREKREKTLEQLAKKLSAQVVKTGRNLTLEPMNPYERRIIHATVQNIEGVTSSSIGEEPNRRVVISSTAPRKKYPPRDGGKRPYNRGKGGNRGGKQHEFRKNTNTAPSEKKRIDDSQFEVEPLVRSGSPRVPSAPKPQATKTVAPAEVQDKPLYSKIDID</sequence>
<comment type="domain">
    <text evidence="6">Has an N-terminal Jag-N domain and 2 RNA-binding domains (KH and R3H).</text>
</comment>
<dbReference type="InterPro" id="IPR039247">
    <property type="entry name" value="KhpB"/>
</dbReference>
<dbReference type="GO" id="GO:0008360">
    <property type="term" value="P:regulation of cell shape"/>
    <property type="evidence" value="ECO:0007669"/>
    <property type="project" value="UniProtKB-KW"/>
</dbReference>
<dbReference type="InterPro" id="IPR038008">
    <property type="entry name" value="Jag_KH"/>
</dbReference>
<evidence type="ECO:0000313" key="9">
    <source>
        <dbReference type="EMBL" id="SEM94839.1"/>
    </source>
</evidence>
<dbReference type="InterPro" id="IPR034079">
    <property type="entry name" value="R3H_KhpB"/>
</dbReference>
<comment type="caution">
    <text evidence="6">Lacks conserved residue(s) required for the propagation of feature annotation.</text>
</comment>
<evidence type="ECO:0000256" key="5">
    <source>
        <dbReference type="ARBA" id="ARBA00023316"/>
    </source>
</evidence>
<dbReference type="Gene3D" id="3.30.300.20">
    <property type="match status" value="1"/>
</dbReference>
<dbReference type="PANTHER" id="PTHR35800">
    <property type="entry name" value="PROTEIN JAG"/>
    <property type="match status" value="1"/>
</dbReference>
<gene>
    <name evidence="6" type="primary">khpB</name>
    <name evidence="6" type="synonym">eloR</name>
    <name evidence="9" type="ORF">SAMN05216180_2152</name>
</gene>
<dbReference type="Gene3D" id="3.30.30.80">
    <property type="entry name" value="probable RNA-binding protein from clostridium symbiosum atcc 14940"/>
    <property type="match status" value="1"/>
</dbReference>
<proteinExistence type="inferred from homology"/>
<dbReference type="InterPro" id="IPR001374">
    <property type="entry name" value="R3H_dom"/>
</dbReference>
<dbReference type="AlphaFoldDB" id="A0A1H8CIV8"/>
<accession>A0A1H8CIV8</accession>
<reference evidence="9 10" key="1">
    <citation type="submission" date="2016-10" db="EMBL/GenBank/DDBJ databases">
        <authorList>
            <person name="de Groot N.N."/>
        </authorList>
    </citation>
    <scope>NUCLEOTIDE SEQUENCE [LARGE SCALE GENOMIC DNA]</scope>
    <source>
        <strain evidence="9 10">CGMCC 1.5070</strain>
    </source>
</reference>
<evidence type="ECO:0000259" key="8">
    <source>
        <dbReference type="PROSITE" id="PS51061"/>
    </source>
</evidence>
<feature type="region of interest" description="Disordered" evidence="7">
    <location>
        <begin position="226"/>
        <end position="335"/>
    </location>
</feature>
<dbReference type="InterPro" id="IPR036867">
    <property type="entry name" value="R3H_dom_sf"/>
</dbReference>
<dbReference type="RefSeq" id="WP_092754856.1">
    <property type="nucleotide sequence ID" value="NZ_FOCG01000002.1"/>
</dbReference>
<evidence type="ECO:0000256" key="4">
    <source>
        <dbReference type="ARBA" id="ARBA00023186"/>
    </source>
</evidence>
<organism evidence="9 10">
    <name type="scientific">Hydrogenoanaerobacterium saccharovorans</name>
    <dbReference type="NCBI Taxonomy" id="474960"/>
    <lineage>
        <taxon>Bacteria</taxon>
        <taxon>Bacillati</taxon>
        <taxon>Bacillota</taxon>
        <taxon>Clostridia</taxon>
        <taxon>Eubacteriales</taxon>
        <taxon>Oscillospiraceae</taxon>
        <taxon>Hydrogenoanaerobacterium</taxon>
    </lineage>
</organism>
<keyword evidence="5 6" id="KW-0961">Cell wall biogenesis/degradation</keyword>
<dbReference type="SMART" id="SM00393">
    <property type="entry name" value="R3H"/>
    <property type="match status" value="1"/>
</dbReference>
<evidence type="ECO:0000256" key="7">
    <source>
        <dbReference type="SAM" id="MobiDB-lite"/>
    </source>
</evidence>
<feature type="region of interest" description="Disordered" evidence="7">
    <location>
        <begin position="73"/>
        <end position="92"/>
    </location>
</feature>
<dbReference type="PROSITE" id="PS51061">
    <property type="entry name" value="R3H"/>
    <property type="match status" value="1"/>
</dbReference>
<protein>
    <recommendedName>
        <fullName evidence="6">RNA-binding protein KhpB</fullName>
    </recommendedName>
    <alternativeName>
        <fullName evidence="6">RNA-binding protein EloR</fullName>
    </alternativeName>
</protein>
<evidence type="ECO:0000256" key="3">
    <source>
        <dbReference type="ARBA" id="ARBA00022960"/>
    </source>
</evidence>